<dbReference type="AlphaFoldDB" id="A0A0R3W4G3"/>
<dbReference type="Proteomes" id="UP000282613">
    <property type="component" value="Unassembled WGS sequence"/>
</dbReference>
<accession>A0A0R3W4G3</accession>
<protein>
    <submittedName>
        <fullName evidence="3">DUF1929 domain-containing protein</fullName>
    </submittedName>
</protein>
<proteinExistence type="predicted"/>
<name>A0A0R3W4G3_TAEAS</name>
<evidence type="ECO:0000313" key="2">
    <source>
        <dbReference type="Proteomes" id="UP000282613"/>
    </source>
</evidence>
<dbReference type="EMBL" id="UYRS01018379">
    <property type="protein sequence ID" value="VDK34212.1"/>
    <property type="molecule type" value="Genomic_DNA"/>
</dbReference>
<dbReference type="WBParaSite" id="TASK_0000491301-mRNA-1">
    <property type="protein sequence ID" value="TASK_0000491301-mRNA-1"/>
    <property type="gene ID" value="TASK_0000491301"/>
</dbReference>
<dbReference type="STRING" id="60517.A0A0R3W4G3"/>
<reference evidence="3" key="1">
    <citation type="submission" date="2016-04" db="UniProtKB">
        <authorList>
            <consortium name="WormBaseParasite"/>
        </authorList>
    </citation>
    <scope>IDENTIFICATION</scope>
</reference>
<keyword evidence="2" id="KW-1185">Reference proteome</keyword>
<organism evidence="3">
    <name type="scientific">Taenia asiatica</name>
    <name type="common">Asian tapeworm</name>
    <dbReference type="NCBI Taxonomy" id="60517"/>
    <lineage>
        <taxon>Eukaryota</taxon>
        <taxon>Metazoa</taxon>
        <taxon>Spiralia</taxon>
        <taxon>Lophotrochozoa</taxon>
        <taxon>Platyhelminthes</taxon>
        <taxon>Cestoda</taxon>
        <taxon>Eucestoda</taxon>
        <taxon>Cyclophyllidea</taxon>
        <taxon>Taeniidae</taxon>
        <taxon>Taenia</taxon>
    </lineage>
</organism>
<evidence type="ECO:0000313" key="3">
    <source>
        <dbReference type="WBParaSite" id="TASK_0000491301-mRNA-1"/>
    </source>
</evidence>
<gene>
    <name evidence="1" type="ORF">TASK_LOCUS4914</name>
</gene>
<reference evidence="1 2" key="2">
    <citation type="submission" date="2018-11" db="EMBL/GenBank/DDBJ databases">
        <authorList>
            <consortium name="Pathogen Informatics"/>
        </authorList>
    </citation>
    <scope>NUCLEOTIDE SEQUENCE [LARGE SCALE GENOMIC DNA]</scope>
</reference>
<sequence length="193" mass="20952">MPLYIAEGYGPFSVQSSGTLAVKTLRTNPASFLPTNLMVYQSYTINIMTYLSVNHNAMGSYIVRPVPKGHGTTPSSSTTLTTVLTSAPKGEEGISMEKNGAMSGAEVASTTVQRKTCYNMPKLTPFLALNSRGINFVAISGGSFSNETGKVQTSPTCEVLIQLLNRQKVLLLLTYRRCTRREDLGMKSPDHSF</sequence>
<evidence type="ECO:0000313" key="1">
    <source>
        <dbReference type="EMBL" id="VDK34212.1"/>
    </source>
</evidence>